<reference evidence="2" key="1">
    <citation type="journal article" date="2023" name="IMA Fungus">
        <title>Comparative genomic study of the Penicillium genus elucidates a diverse pangenome and 15 lateral gene transfer events.</title>
        <authorList>
            <person name="Petersen C."/>
            <person name="Sorensen T."/>
            <person name="Nielsen M.R."/>
            <person name="Sondergaard T.E."/>
            <person name="Sorensen J.L."/>
            <person name="Fitzpatrick D.A."/>
            <person name="Frisvad J.C."/>
            <person name="Nielsen K.L."/>
        </authorList>
    </citation>
    <scope>NUCLEOTIDE SEQUENCE</scope>
    <source>
        <strain evidence="2">IBT 15450</strain>
    </source>
</reference>
<dbReference type="Gene3D" id="1.25.40.20">
    <property type="entry name" value="Ankyrin repeat-containing domain"/>
    <property type="match status" value="1"/>
</dbReference>
<evidence type="ECO:0000313" key="2">
    <source>
        <dbReference type="EMBL" id="KAJ6022447.1"/>
    </source>
</evidence>
<proteinExistence type="predicted"/>
<keyword evidence="3" id="KW-1185">Reference proteome</keyword>
<dbReference type="PROSITE" id="PS50088">
    <property type="entry name" value="ANK_REPEAT"/>
    <property type="match status" value="1"/>
</dbReference>
<evidence type="ECO:0000256" key="1">
    <source>
        <dbReference type="PROSITE-ProRule" id="PRU00023"/>
    </source>
</evidence>
<dbReference type="SUPFAM" id="SSF48403">
    <property type="entry name" value="Ankyrin repeat"/>
    <property type="match status" value="1"/>
</dbReference>
<gene>
    <name evidence="2" type="ORF">N7460_012842</name>
</gene>
<dbReference type="Proteomes" id="UP001219568">
    <property type="component" value="Unassembled WGS sequence"/>
</dbReference>
<keyword evidence="1" id="KW-0040">ANK repeat</keyword>
<organism evidence="2 3">
    <name type="scientific">Penicillium canescens</name>
    <dbReference type="NCBI Taxonomy" id="5083"/>
    <lineage>
        <taxon>Eukaryota</taxon>
        <taxon>Fungi</taxon>
        <taxon>Dikarya</taxon>
        <taxon>Ascomycota</taxon>
        <taxon>Pezizomycotina</taxon>
        <taxon>Eurotiomycetes</taxon>
        <taxon>Eurotiomycetidae</taxon>
        <taxon>Eurotiales</taxon>
        <taxon>Aspergillaceae</taxon>
        <taxon>Penicillium</taxon>
    </lineage>
</organism>
<dbReference type="InterPro" id="IPR036770">
    <property type="entry name" value="Ankyrin_rpt-contain_sf"/>
</dbReference>
<reference evidence="2" key="2">
    <citation type="submission" date="2023-01" db="EMBL/GenBank/DDBJ databases">
        <authorList>
            <person name="Petersen C."/>
        </authorList>
    </citation>
    <scope>NUCLEOTIDE SEQUENCE</scope>
    <source>
        <strain evidence="2">IBT 15450</strain>
    </source>
</reference>
<accession>A0AAD6HXU3</accession>
<feature type="repeat" description="ANK" evidence="1">
    <location>
        <begin position="290"/>
        <end position="322"/>
    </location>
</feature>
<name>A0AAD6HXU3_PENCN</name>
<protein>
    <submittedName>
        <fullName evidence="2">Uncharacterized protein</fullName>
    </submittedName>
</protein>
<dbReference type="InterPro" id="IPR002110">
    <property type="entry name" value="Ankyrin_rpt"/>
</dbReference>
<dbReference type="AlphaFoldDB" id="A0AAD6HXU3"/>
<dbReference type="EMBL" id="JAQJZL010000016">
    <property type="protein sequence ID" value="KAJ6022447.1"/>
    <property type="molecule type" value="Genomic_DNA"/>
</dbReference>
<comment type="caution">
    <text evidence="2">The sequence shown here is derived from an EMBL/GenBank/DDBJ whole genome shotgun (WGS) entry which is preliminary data.</text>
</comment>
<sequence>MAELVGTIASAITFAALVAHVGKSIVTLKECWHDIHNAPENLRALVRDIELFNLILDEIETDLQQQSLVSALGNSKHAAQSYRFCKEAAEDLDALCQELLEDLRPGGNRSAGGGKLNKLRRGYGAVKVGMFKKGKIERLVERLQKVMRLLLLSQQCYTRALIQVQPELIAQRITQDMKPTVTQIEWSDLSYTPVAYAYRKEPVSTLPKKSIKAQRSSYLWRLSLPSWITAQTFELAGTQARDGWKWDFRSYNEIREDSKTVQCVETGDLKGLQELFASRQASPFDRVNTTGYTLLFYAHSANRAEIIKFLLQEGTDPGLQGQGKVEFNTALRHLVWTGNMFSRESRHLLPSMRLLCPSEEMIYETPEEVLGGILSDFHGSAEEFLFFQRQFCPTFYDMPQWVRIAVAARATSGIWDANHMPELVRTILGAKPWKPENLQLKTSWRWWTEMTLVHCIAMRIGGSRAALEKLRMRRASTLNGRRGGTLEFEKEYQEALSLYEAWNALFRDLLLAGVDLHHVVGGMTPFLAFLGGFIYWWDFNGCAMGGWDIALQAWVTDIQTGGVDLQKFGQMEDQLWKNGLTERDVFWRRNWGWQRVIGFSHSRYPQDWALWLSERSDDYSGDFWEMVEQPVTVIPGAWPDT</sequence>
<evidence type="ECO:0000313" key="3">
    <source>
        <dbReference type="Proteomes" id="UP001219568"/>
    </source>
</evidence>